<feature type="compositionally biased region" description="Pro residues" evidence="1">
    <location>
        <begin position="194"/>
        <end position="209"/>
    </location>
</feature>
<evidence type="ECO:0000313" key="3">
    <source>
        <dbReference type="Proteomes" id="UP000683360"/>
    </source>
</evidence>
<feature type="region of interest" description="Disordered" evidence="1">
    <location>
        <begin position="184"/>
        <end position="209"/>
    </location>
</feature>
<dbReference type="EMBL" id="CAJPWZ010001063">
    <property type="protein sequence ID" value="CAG2206862.1"/>
    <property type="molecule type" value="Genomic_DNA"/>
</dbReference>
<feature type="region of interest" description="Disordered" evidence="1">
    <location>
        <begin position="65"/>
        <end position="118"/>
    </location>
</feature>
<comment type="caution">
    <text evidence="2">The sequence shown here is derived from an EMBL/GenBank/DDBJ whole genome shotgun (WGS) entry which is preliminary data.</text>
</comment>
<feature type="compositionally biased region" description="Basic and acidic residues" evidence="1">
    <location>
        <begin position="99"/>
        <end position="111"/>
    </location>
</feature>
<evidence type="ECO:0000256" key="1">
    <source>
        <dbReference type="SAM" id="MobiDB-lite"/>
    </source>
</evidence>
<reference evidence="2" key="1">
    <citation type="submission" date="2021-03" db="EMBL/GenBank/DDBJ databases">
        <authorList>
            <person name="Bekaert M."/>
        </authorList>
    </citation>
    <scope>NUCLEOTIDE SEQUENCE</scope>
</reference>
<feature type="compositionally biased region" description="Basic and acidic residues" evidence="1">
    <location>
        <begin position="65"/>
        <end position="87"/>
    </location>
</feature>
<organism evidence="2 3">
    <name type="scientific">Mytilus edulis</name>
    <name type="common">Blue mussel</name>
    <dbReference type="NCBI Taxonomy" id="6550"/>
    <lineage>
        <taxon>Eukaryota</taxon>
        <taxon>Metazoa</taxon>
        <taxon>Spiralia</taxon>
        <taxon>Lophotrochozoa</taxon>
        <taxon>Mollusca</taxon>
        <taxon>Bivalvia</taxon>
        <taxon>Autobranchia</taxon>
        <taxon>Pteriomorphia</taxon>
        <taxon>Mytilida</taxon>
        <taxon>Mytiloidea</taxon>
        <taxon>Mytilidae</taxon>
        <taxon>Mytilinae</taxon>
        <taxon>Mytilus</taxon>
    </lineage>
</organism>
<protein>
    <submittedName>
        <fullName evidence="2">Uncharacterized protein</fullName>
    </submittedName>
</protein>
<keyword evidence="3" id="KW-1185">Reference proteome</keyword>
<gene>
    <name evidence="2" type="ORF">MEDL_21167</name>
</gene>
<dbReference type="AlphaFoldDB" id="A0A8S3RP88"/>
<dbReference type="Proteomes" id="UP000683360">
    <property type="component" value="Unassembled WGS sequence"/>
</dbReference>
<proteinExistence type="predicted"/>
<sequence length="209" mass="24174">MKIFKVSTHDDPEEDIYQREANILHKREDEHQSAVSKDEIKSKFTHDASEDAVFKLKADTFHERQYAKPSEYGKKDTRSKSQKHDAMEEILYQLEADSDEVHSKKETRSDYQTDDAPEDAVYHWGRGTFHEKEDEIPFDSSIDYEIDYNDYNFENWRINNYRDPFANQTLGGFIPHQMNFAKEASSNVSAVPVGPTPPPPPPPPPNPPT</sequence>
<evidence type="ECO:0000313" key="2">
    <source>
        <dbReference type="EMBL" id="CAG2206862.1"/>
    </source>
</evidence>
<dbReference type="OrthoDB" id="10426017at2759"/>
<name>A0A8S3RP88_MYTED</name>
<accession>A0A8S3RP88</accession>